<dbReference type="GO" id="GO:0008803">
    <property type="term" value="F:bis(5'-nucleosyl)-tetraphosphatase (symmetrical) activity"/>
    <property type="evidence" value="ECO:0007669"/>
    <property type="project" value="UniProtKB-EC"/>
</dbReference>
<organism evidence="10 11">
    <name type="scientific">Noviherbaspirillum galbum</name>
    <dbReference type="NCBI Taxonomy" id="2709383"/>
    <lineage>
        <taxon>Bacteria</taxon>
        <taxon>Pseudomonadati</taxon>
        <taxon>Pseudomonadota</taxon>
        <taxon>Betaproteobacteria</taxon>
        <taxon>Burkholderiales</taxon>
        <taxon>Oxalobacteraceae</taxon>
        <taxon>Noviherbaspirillum</taxon>
    </lineage>
</organism>
<proteinExistence type="inferred from homology"/>
<evidence type="ECO:0000256" key="7">
    <source>
        <dbReference type="ARBA" id="ARBA00033210"/>
    </source>
</evidence>
<comment type="caution">
    <text evidence="10">The sequence shown here is derived from an EMBL/GenBank/DDBJ whole genome shotgun (WGS) entry which is preliminary data.</text>
</comment>
<name>A0A6B3SZ92_9BURK</name>
<keyword evidence="11" id="KW-1185">Reference proteome</keyword>
<dbReference type="InterPro" id="IPR029052">
    <property type="entry name" value="Metallo-depent_PP-like"/>
</dbReference>
<protein>
    <recommendedName>
        <fullName evidence="3">bis(5'-nucleosyl)-tetraphosphatase (symmetrical)</fullName>
        <ecNumber evidence="3">3.6.1.41</ecNumber>
    </recommendedName>
    <alternativeName>
        <fullName evidence="6">Ap4A hydrolase</fullName>
    </alternativeName>
    <alternativeName>
        <fullName evidence="5">Diadenosine 5',5'''-P1,P4-tetraphosphate pyrophosphohydrolase</fullName>
    </alternativeName>
    <alternativeName>
        <fullName evidence="7">Diadenosine tetraphosphatase</fullName>
    </alternativeName>
</protein>
<evidence type="ECO:0000256" key="5">
    <source>
        <dbReference type="ARBA" id="ARBA00031248"/>
    </source>
</evidence>
<dbReference type="InterPro" id="IPR004617">
    <property type="entry name" value="ApaH"/>
</dbReference>
<evidence type="ECO:0000256" key="1">
    <source>
        <dbReference type="ARBA" id="ARBA00003413"/>
    </source>
</evidence>
<dbReference type="EC" id="3.6.1.41" evidence="3"/>
<dbReference type="EMBL" id="JAAIVB010000079">
    <property type="protein sequence ID" value="NEX64472.1"/>
    <property type="molecule type" value="Genomic_DNA"/>
</dbReference>
<evidence type="ECO:0000256" key="6">
    <source>
        <dbReference type="ARBA" id="ARBA00032248"/>
    </source>
</evidence>
<keyword evidence="4 10" id="KW-0378">Hydrolase</keyword>
<comment type="similarity">
    <text evidence="2">Belongs to the Ap4A hydrolase family.</text>
</comment>
<comment type="function">
    <text evidence="1">Hydrolyzes diadenosine 5',5'''-P1,P4-tetraphosphate to yield ADP.</text>
</comment>
<evidence type="ECO:0000313" key="11">
    <source>
        <dbReference type="Proteomes" id="UP000482155"/>
    </source>
</evidence>
<evidence type="ECO:0000256" key="8">
    <source>
        <dbReference type="ARBA" id="ARBA00049417"/>
    </source>
</evidence>
<sequence length="273" mass="30170">MPTYAIGDLQGCHGKLAELLESIYKVSPNPRLIFVGDIVNRGPESLATLRQVKALPNAEIVLGNHDLHLLAVSCGLHRVSRSDTLDDILAAPDRDELLEWLRQRPLALMEQGCLVVHAGLVPQWTAEQALRLADEVHEVLRGPRWVEFLGQMYGNLPDQWDNGLQGVDRLRCIVNALTRIRFCTADGRMELGGTKGVEPDLPGLLRWFDVPGRRTEGVPVVFGHWSTLGLINRSDLVSLDTGCLWGGKLTAVCLDDRSVIQVDCPQYCEPGSI</sequence>
<evidence type="ECO:0000256" key="4">
    <source>
        <dbReference type="ARBA" id="ARBA00022801"/>
    </source>
</evidence>
<reference evidence="10 11" key="1">
    <citation type="submission" date="2020-02" db="EMBL/GenBank/DDBJ databases">
        <authorList>
            <person name="Kim M.K."/>
        </authorList>
    </citation>
    <scope>NUCLEOTIDE SEQUENCE [LARGE SCALE GENOMIC DNA]</scope>
    <source>
        <strain evidence="10 11">17J57-3</strain>
    </source>
</reference>
<dbReference type="Gene3D" id="3.60.21.10">
    <property type="match status" value="1"/>
</dbReference>
<dbReference type="InterPro" id="IPR004843">
    <property type="entry name" value="Calcineurin-like_PHP"/>
</dbReference>
<dbReference type="NCBIfam" id="TIGR00668">
    <property type="entry name" value="apaH"/>
    <property type="match status" value="1"/>
</dbReference>
<dbReference type="NCBIfam" id="NF001204">
    <property type="entry name" value="PRK00166.1"/>
    <property type="match status" value="1"/>
</dbReference>
<dbReference type="PIRSF" id="PIRSF000903">
    <property type="entry name" value="B5n-ttraPtase_sm"/>
    <property type="match status" value="1"/>
</dbReference>
<evidence type="ECO:0000259" key="9">
    <source>
        <dbReference type="Pfam" id="PF00149"/>
    </source>
</evidence>
<evidence type="ECO:0000256" key="3">
    <source>
        <dbReference type="ARBA" id="ARBA00012506"/>
    </source>
</evidence>
<evidence type="ECO:0000313" key="10">
    <source>
        <dbReference type="EMBL" id="NEX64472.1"/>
    </source>
</evidence>
<dbReference type="SUPFAM" id="SSF56300">
    <property type="entry name" value="Metallo-dependent phosphatases"/>
    <property type="match status" value="1"/>
</dbReference>
<dbReference type="AlphaFoldDB" id="A0A6B3SZ92"/>
<gene>
    <name evidence="10" type="ORF">G3574_25615</name>
</gene>
<dbReference type="PANTHER" id="PTHR40942:SF4">
    <property type="entry name" value="CYTOCHROME C5"/>
    <property type="match status" value="1"/>
</dbReference>
<dbReference type="Pfam" id="PF00149">
    <property type="entry name" value="Metallophos"/>
    <property type="match status" value="1"/>
</dbReference>
<evidence type="ECO:0000256" key="2">
    <source>
        <dbReference type="ARBA" id="ARBA00005419"/>
    </source>
</evidence>
<feature type="domain" description="Calcineurin-like phosphoesterase" evidence="9">
    <location>
        <begin position="1"/>
        <end position="121"/>
    </location>
</feature>
<dbReference type="RefSeq" id="WP_163968394.1">
    <property type="nucleotide sequence ID" value="NZ_JAAIVB010000079.1"/>
</dbReference>
<dbReference type="PANTHER" id="PTHR40942">
    <property type="match status" value="1"/>
</dbReference>
<comment type="catalytic activity">
    <reaction evidence="8">
        <text>P(1),P(4)-bis(5'-adenosyl) tetraphosphate + H2O = 2 ADP + 2 H(+)</text>
        <dbReference type="Rhea" id="RHEA:24252"/>
        <dbReference type="ChEBI" id="CHEBI:15377"/>
        <dbReference type="ChEBI" id="CHEBI:15378"/>
        <dbReference type="ChEBI" id="CHEBI:58141"/>
        <dbReference type="ChEBI" id="CHEBI:456216"/>
        <dbReference type="EC" id="3.6.1.41"/>
    </reaction>
</comment>
<accession>A0A6B3SZ92</accession>
<dbReference type="Proteomes" id="UP000482155">
    <property type="component" value="Unassembled WGS sequence"/>
</dbReference>
<dbReference type="CDD" id="cd07422">
    <property type="entry name" value="MPP_ApaH"/>
    <property type="match status" value="1"/>
</dbReference>